<comment type="caution">
    <text evidence="2">The sequence shown here is derived from an EMBL/GenBank/DDBJ whole genome shotgun (WGS) entry which is preliminary data.</text>
</comment>
<name>A0A5B7FJN3_PORTR</name>
<reference evidence="2 3" key="1">
    <citation type="submission" date="2019-05" db="EMBL/GenBank/DDBJ databases">
        <title>Another draft genome of Portunus trituberculatus and its Hox gene families provides insights of decapod evolution.</title>
        <authorList>
            <person name="Jeong J.-H."/>
            <person name="Song I."/>
            <person name="Kim S."/>
            <person name="Choi T."/>
            <person name="Kim D."/>
            <person name="Ryu S."/>
            <person name="Kim W."/>
        </authorList>
    </citation>
    <scope>NUCLEOTIDE SEQUENCE [LARGE SCALE GENOMIC DNA]</scope>
    <source>
        <tissue evidence="2">Muscle</tissue>
    </source>
</reference>
<dbReference type="Proteomes" id="UP000324222">
    <property type="component" value="Unassembled WGS sequence"/>
</dbReference>
<gene>
    <name evidence="2" type="ORF">E2C01_041290</name>
</gene>
<dbReference type="AlphaFoldDB" id="A0A5B7FJN3"/>
<accession>A0A5B7FJN3</accession>
<evidence type="ECO:0000256" key="1">
    <source>
        <dbReference type="SAM" id="Phobius"/>
    </source>
</evidence>
<keyword evidence="3" id="KW-1185">Reference proteome</keyword>
<evidence type="ECO:0000313" key="2">
    <source>
        <dbReference type="EMBL" id="MPC47541.1"/>
    </source>
</evidence>
<keyword evidence="1" id="KW-0812">Transmembrane</keyword>
<keyword evidence="1" id="KW-1133">Transmembrane helix</keyword>
<dbReference type="EMBL" id="VSRR010007793">
    <property type="protein sequence ID" value="MPC47541.1"/>
    <property type="molecule type" value="Genomic_DNA"/>
</dbReference>
<protein>
    <submittedName>
        <fullName evidence="2">Uncharacterized protein</fullName>
    </submittedName>
</protein>
<sequence>MEGGLRRMSHHPRKRVEKAVGALNLAHLQGAFYLLFLGCGMAFILMVWESFMDVF</sequence>
<evidence type="ECO:0000313" key="3">
    <source>
        <dbReference type="Proteomes" id="UP000324222"/>
    </source>
</evidence>
<proteinExistence type="predicted"/>
<organism evidence="2 3">
    <name type="scientific">Portunus trituberculatus</name>
    <name type="common">Swimming crab</name>
    <name type="synonym">Neptunus trituberculatus</name>
    <dbReference type="NCBI Taxonomy" id="210409"/>
    <lineage>
        <taxon>Eukaryota</taxon>
        <taxon>Metazoa</taxon>
        <taxon>Ecdysozoa</taxon>
        <taxon>Arthropoda</taxon>
        <taxon>Crustacea</taxon>
        <taxon>Multicrustacea</taxon>
        <taxon>Malacostraca</taxon>
        <taxon>Eumalacostraca</taxon>
        <taxon>Eucarida</taxon>
        <taxon>Decapoda</taxon>
        <taxon>Pleocyemata</taxon>
        <taxon>Brachyura</taxon>
        <taxon>Eubrachyura</taxon>
        <taxon>Portunoidea</taxon>
        <taxon>Portunidae</taxon>
        <taxon>Portuninae</taxon>
        <taxon>Portunus</taxon>
    </lineage>
</organism>
<keyword evidence="1" id="KW-0472">Membrane</keyword>
<feature type="transmembrane region" description="Helical" evidence="1">
    <location>
        <begin position="21"/>
        <end position="48"/>
    </location>
</feature>